<feature type="transmembrane region" description="Helical" evidence="2">
    <location>
        <begin position="301"/>
        <end position="324"/>
    </location>
</feature>
<evidence type="ECO:0000256" key="3">
    <source>
        <dbReference type="SAM" id="SignalP"/>
    </source>
</evidence>
<keyword evidence="2" id="KW-0472">Membrane</keyword>
<sequence>MRASFDLLFLAFSVLAQASAPSWGSVTWLRSQESAIVKLDTPGYPLWVMDKANAPMLYKDAEKFYFETDAPSAVLLNLTMSHDNKTLLINNKPVLPFTDYNVPPTIEAYQIPAEYTRSQVKGIIDMGLTKDWYWHDLTTAWRYLSLDYDLLVRADPYTGPYMSHYPVLRFRIMGLGAHSRSDVLDESKQQVLRVTLKDNNAGSSDDPKRSYSIMRIELVDFKNAYDSWTPKTEPEGNEKCSTSSWLCPDKGLYADASPPPYRFIWRSRFDEQGRIGSGRHALYHKIAVLGDIFTDAAPSMLLSFGILMSISVVILAIVGGVKIWKKRKENKIRDLADDDRLLGEEGEKYFDEDDEDEDDVPPPLPPRPSPKTEGVLIDLEAAEGA</sequence>
<keyword evidence="2" id="KW-0812">Transmembrane</keyword>
<name>A0A6A5YGZ9_9PLEO</name>
<keyword evidence="3" id="KW-0732">Signal</keyword>
<keyword evidence="2" id="KW-1133">Transmembrane helix</keyword>
<organism evidence="4 5">
    <name type="scientific">Lophiotrema nucula</name>
    <dbReference type="NCBI Taxonomy" id="690887"/>
    <lineage>
        <taxon>Eukaryota</taxon>
        <taxon>Fungi</taxon>
        <taxon>Dikarya</taxon>
        <taxon>Ascomycota</taxon>
        <taxon>Pezizomycotina</taxon>
        <taxon>Dothideomycetes</taxon>
        <taxon>Pleosporomycetidae</taxon>
        <taxon>Pleosporales</taxon>
        <taxon>Lophiotremataceae</taxon>
        <taxon>Lophiotrema</taxon>
    </lineage>
</organism>
<reference evidence="4" key="1">
    <citation type="journal article" date="2020" name="Stud. Mycol.">
        <title>101 Dothideomycetes genomes: a test case for predicting lifestyles and emergence of pathogens.</title>
        <authorList>
            <person name="Haridas S."/>
            <person name="Albert R."/>
            <person name="Binder M."/>
            <person name="Bloem J."/>
            <person name="Labutti K."/>
            <person name="Salamov A."/>
            <person name="Andreopoulos B."/>
            <person name="Baker S."/>
            <person name="Barry K."/>
            <person name="Bills G."/>
            <person name="Bluhm B."/>
            <person name="Cannon C."/>
            <person name="Castanera R."/>
            <person name="Culley D."/>
            <person name="Daum C."/>
            <person name="Ezra D."/>
            <person name="Gonzalez J."/>
            <person name="Henrissat B."/>
            <person name="Kuo A."/>
            <person name="Liang C."/>
            <person name="Lipzen A."/>
            <person name="Lutzoni F."/>
            <person name="Magnuson J."/>
            <person name="Mondo S."/>
            <person name="Nolan M."/>
            <person name="Ohm R."/>
            <person name="Pangilinan J."/>
            <person name="Park H.-J."/>
            <person name="Ramirez L."/>
            <person name="Alfaro M."/>
            <person name="Sun H."/>
            <person name="Tritt A."/>
            <person name="Yoshinaga Y."/>
            <person name="Zwiers L.-H."/>
            <person name="Turgeon B."/>
            <person name="Goodwin S."/>
            <person name="Spatafora J."/>
            <person name="Crous P."/>
            <person name="Grigoriev I."/>
        </authorList>
    </citation>
    <scope>NUCLEOTIDE SEQUENCE</scope>
    <source>
        <strain evidence="4">CBS 627.86</strain>
    </source>
</reference>
<feature type="region of interest" description="Disordered" evidence="1">
    <location>
        <begin position="344"/>
        <end position="377"/>
    </location>
</feature>
<feature type="signal peptide" evidence="3">
    <location>
        <begin position="1"/>
        <end position="18"/>
    </location>
</feature>
<feature type="compositionally biased region" description="Acidic residues" evidence="1">
    <location>
        <begin position="350"/>
        <end position="360"/>
    </location>
</feature>
<accession>A0A6A5YGZ9</accession>
<evidence type="ECO:0000313" key="4">
    <source>
        <dbReference type="EMBL" id="KAF2106243.1"/>
    </source>
</evidence>
<gene>
    <name evidence="4" type="ORF">BDV96DRAFT_591421</name>
</gene>
<dbReference type="Proteomes" id="UP000799770">
    <property type="component" value="Unassembled WGS sequence"/>
</dbReference>
<protein>
    <submittedName>
        <fullName evidence="4">Uncharacterized protein</fullName>
    </submittedName>
</protein>
<evidence type="ECO:0000256" key="2">
    <source>
        <dbReference type="SAM" id="Phobius"/>
    </source>
</evidence>
<dbReference type="OrthoDB" id="3917128at2759"/>
<keyword evidence="5" id="KW-1185">Reference proteome</keyword>
<feature type="chain" id="PRO_5025522565" evidence="3">
    <location>
        <begin position="19"/>
        <end position="385"/>
    </location>
</feature>
<proteinExistence type="predicted"/>
<evidence type="ECO:0000256" key="1">
    <source>
        <dbReference type="SAM" id="MobiDB-lite"/>
    </source>
</evidence>
<evidence type="ECO:0000313" key="5">
    <source>
        <dbReference type="Proteomes" id="UP000799770"/>
    </source>
</evidence>
<dbReference type="EMBL" id="ML977365">
    <property type="protein sequence ID" value="KAF2106243.1"/>
    <property type="molecule type" value="Genomic_DNA"/>
</dbReference>
<dbReference type="AlphaFoldDB" id="A0A6A5YGZ9"/>